<reference evidence="5 6" key="1">
    <citation type="submission" date="2019-02" db="EMBL/GenBank/DDBJ databases">
        <authorList>
            <person name="Li S.-H."/>
        </authorList>
    </citation>
    <scope>NUCLEOTIDE SEQUENCE [LARGE SCALE GENOMIC DNA]</scope>
    <source>
        <strain evidence="5 6">IMCC14385</strain>
    </source>
</reference>
<dbReference type="GO" id="GO:0016740">
    <property type="term" value="F:transferase activity"/>
    <property type="evidence" value="ECO:0007669"/>
    <property type="project" value="UniProtKB-KW"/>
</dbReference>
<dbReference type="OrthoDB" id="9792284at2"/>
<evidence type="ECO:0000313" key="5">
    <source>
        <dbReference type="EMBL" id="QFU75114.1"/>
    </source>
</evidence>
<dbReference type="PANTHER" id="PTHR48094:SF11">
    <property type="entry name" value="GLUTATHIONE-INDEPENDENT GLYOXALASE HSP31-RELATED"/>
    <property type="match status" value="1"/>
</dbReference>
<comment type="similarity">
    <text evidence="3">Belongs to the peptidase C56 family. HSP31-like subfamily.</text>
</comment>
<dbReference type="Pfam" id="PF01965">
    <property type="entry name" value="DJ-1_PfpI"/>
    <property type="match status" value="1"/>
</dbReference>
<keyword evidence="5" id="KW-0808">Transferase</keyword>
<name>A0A5P9NIR5_9GAMM</name>
<feature type="domain" description="DJ-1/PfpI" evidence="4">
    <location>
        <begin position="75"/>
        <end position="199"/>
    </location>
</feature>
<dbReference type="GO" id="GO:0005737">
    <property type="term" value="C:cytoplasm"/>
    <property type="evidence" value="ECO:0007669"/>
    <property type="project" value="TreeGrafter"/>
</dbReference>
<dbReference type="EMBL" id="CP036422">
    <property type="protein sequence ID" value="QFU75114.1"/>
    <property type="molecule type" value="Genomic_DNA"/>
</dbReference>
<dbReference type="GO" id="GO:0019172">
    <property type="term" value="F:glyoxalase III activity"/>
    <property type="evidence" value="ECO:0007669"/>
    <property type="project" value="TreeGrafter"/>
</dbReference>
<protein>
    <submittedName>
        <fullName evidence="5">Type 1 glutamine amidotransferase domain-containing protein</fullName>
    </submittedName>
</protein>
<keyword evidence="2" id="KW-0456">Lyase</keyword>
<evidence type="ECO:0000256" key="3">
    <source>
        <dbReference type="ARBA" id="ARBA00038493"/>
    </source>
</evidence>
<keyword evidence="5" id="KW-0315">Glutamine amidotransferase</keyword>
<keyword evidence="6" id="KW-1185">Reference proteome</keyword>
<evidence type="ECO:0000313" key="6">
    <source>
        <dbReference type="Proteomes" id="UP000326287"/>
    </source>
</evidence>
<dbReference type="Gene3D" id="3.40.50.880">
    <property type="match status" value="1"/>
</dbReference>
<evidence type="ECO:0000259" key="4">
    <source>
        <dbReference type="Pfam" id="PF01965"/>
    </source>
</evidence>
<dbReference type="InterPro" id="IPR050325">
    <property type="entry name" value="Prot/Nucl_acid_deglycase"/>
</dbReference>
<dbReference type="InterPro" id="IPR002818">
    <property type="entry name" value="DJ-1/PfpI"/>
</dbReference>
<gene>
    <name evidence="5" type="ORF">EY643_05320</name>
</gene>
<dbReference type="PANTHER" id="PTHR48094">
    <property type="entry name" value="PROTEIN/NUCLEIC ACID DEGLYCASE DJ-1-RELATED"/>
    <property type="match status" value="1"/>
</dbReference>
<dbReference type="KEGG" id="halc:EY643_05320"/>
<dbReference type="InterPro" id="IPR029062">
    <property type="entry name" value="Class_I_gatase-like"/>
</dbReference>
<dbReference type="SUPFAM" id="SSF52317">
    <property type="entry name" value="Class I glutamine amidotransferase-like"/>
    <property type="match status" value="1"/>
</dbReference>
<proteinExistence type="inferred from homology"/>
<sequence>MWKGIGVSVLGVVAVTGGFVAWLFSLVDHTVAADLPTKVPGDLPYYQQRVPQDRGNILIVLTSETIMGDTGKRTGYEHTELSRAYYVFTVNGFEVDIASPLGGEPSAIIDDEDMGALDYAFLNDAEAMAKARNTLPLESVAGENYEAIFFVGGKGTMWDFPDNPDIHRLVRHFADQDKVVGAVCHGPAALVNVELDNGEAFLAGKPVTGFTNEEELFLIPDAAGVFPFLLEDRLRERGAKVSVGMPYLENIAVSERLVTGQNPWSVYAAAEEMVTQLGYSPVYRDATRIENSIDVLGQYYLLGKVGAREAVDGLVAQEKAFDRNLIVMHSIVAGMQWRIKSALELLVLAQHAKKVTAG</sequence>
<dbReference type="AlphaFoldDB" id="A0A5P9NIR5"/>
<keyword evidence="1" id="KW-0346">Stress response</keyword>
<organism evidence="5 6">
    <name type="scientific">Halioglobus maricola</name>
    <dbReference type="NCBI Taxonomy" id="2601894"/>
    <lineage>
        <taxon>Bacteria</taxon>
        <taxon>Pseudomonadati</taxon>
        <taxon>Pseudomonadota</taxon>
        <taxon>Gammaproteobacteria</taxon>
        <taxon>Cellvibrionales</taxon>
        <taxon>Halieaceae</taxon>
        <taxon>Halioglobus</taxon>
    </lineage>
</organism>
<dbReference type="Proteomes" id="UP000326287">
    <property type="component" value="Chromosome"/>
</dbReference>
<dbReference type="CDD" id="cd03141">
    <property type="entry name" value="GATase1_Hsp31_like"/>
    <property type="match status" value="1"/>
</dbReference>
<dbReference type="GO" id="GO:0019243">
    <property type="term" value="P:methylglyoxal catabolic process to D-lactate via S-lactoyl-glutathione"/>
    <property type="evidence" value="ECO:0007669"/>
    <property type="project" value="TreeGrafter"/>
</dbReference>
<evidence type="ECO:0000256" key="2">
    <source>
        <dbReference type="ARBA" id="ARBA00023239"/>
    </source>
</evidence>
<accession>A0A5P9NIR5</accession>
<evidence type="ECO:0000256" key="1">
    <source>
        <dbReference type="ARBA" id="ARBA00023016"/>
    </source>
</evidence>